<evidence type="ECO:0000256" key="1">
    <source>
        <dbReference type="ARBA" id="ARBA00004651"/>
    </source>
</evidence>
<dbReference type="PROSITE" id="PS50111">
    <property type="entry name" value="CHEMOTAXIS_TRANSDUC_2"/>
    <property type="match status" value="1"/>
</dbReference>
<evidence type="ECO:0000256" key="2">
    <source>
        <dbReference type="ARBA" id="ARBA00022475"/>
    </source>
</evidence>
<comment type="caution">
    <text evidence="12">The sequence shown here is derived from an EMBL/GenBank/DDBJ whole genome shotgun (WGS) entry which is preliminary data.</text>
</comment>
<feature type="domain" description="Methyl-accepting transducer" evidence="10">
    <location>
        <begin position="406"/>
        <end position="635"/>
    </location>
</feature>
<dbReference type="PROSITE" id="PS50885">
    <property type="entry name" value="HAMP"/>
    <property type="match status" value="1"/>
</dbReference>
<dbReference type="InterPro" id="IPR004089">
    <property type="entry name" value="MCPsignal_dom"/>
</dbReference>
<evidence type="ECO:0000256" key="4">
    <source>
        <dbReference type="ARBA" id="ARBA00022692"/>
    </source>
</evidence>
<dbReference type="Proteomes" id="UP000192343">
    <property type="component" value="Unassembled WGS sequence"/>
</dbReference>
<dbReference type="Pfam" id="PF00015">
    <property type="entry name" value="MCPsignal"/>
    <property type="match status" value="1"/>
</dbReference>
<dbReference type="GO" id="GO:0006935">
    <property type="term" value="P:chemotaxis"/>
    <property type="evidence" value="ECO:0007669"/>
    <property type="project" value="UniProtKB-KW"/>
</dbReference>
<evidence type="ECO:0000259" key="11">
    <source>
        <dbReference type="PROSITE" id="PS50885"/>
    </source>
</evidence>
<dbReference type="InterPro" id="IPR029151">
    <property type="entry name" value="Sensor-like_sf"/>
</dbReference>
<dbReference type="GO" id="GO:0007165">
    <property type="term" value="P:signal transduction"/>
    <property type="evidence" value="ECO:0007669"/>
    <property type="project" value="UniProtKB-KW"/>
</dbReference>
<comment type="subcellular location">
    <subcellularLocation>
        <location evidence="1">Cell membrane</location>
        <topology evidence="1">Multi-pass membrane protein</topology>
    </subcellularLocation>
</comment>
<keyword evidence="2" id="KW-1003">Cell membrane</keyword>
<evidence type="ECO:0000256" key="7">
    <source>
        <dbReference type="ARBA" id="ARBA00029447"/>
    </source>
</evidence>
<feature type="transmembrane region" description="Helical" evidence="9">
    <location>
        <begin position="283"/>
        <end position="302"/>
    </location>
</feature>
<dbReference type="CDD" id="cd12914">
    <property type="entry name" value="PDC1_DGC_like"/>
    <property type="match status" value="1"/>
</dbReference>
<dbReference type="EMBL" id="MWQY01000028">
    <property type="protein sequence ID" value="ORC30731.1"/>
    <property type="molecule type" value="Genomic_DNA"/>
</dbReference>
<proteinExistence type="inferred from homology"/>
<keyword evidence="8" id="KW-0807">Transducer</keyword>
<dbReference type="Gene3D" id="6.10.340.10">
    <property type="match status" value="1"/>
</dbReference>
<evidence type="ECO:0000256" key="9">
    <source>
        <dbReference type="SAM" id="Phobius"/>
    </source>
</evidence>
<dbReference type="InterPro" id="IPR003660">
    <property type="entry name" value="HAMP_dom"/>
</dbReference>
<evidence type="ECO:0000256" key="6">
    <source>
        <dbReference type="ARBA" id="ARBA00023136"/>
    </source>
</evidence>
<evidence type="ECO:0000256" key="3">
    <source>
        <dbReference type="ARBA" id="ARBA00022500"/>
    </source>
</evidence>
<evidence type="ECO:0000313" key="13">
    <source>
        <dbReference type="Proteomes" id="UP000192343"/>
    </source>
</evidence>
<dbReference type="Pfam" id="PF02743">
    <property type="entry name" value="dCache_1"/>
    <property type="match status" value="1"/>
</dbReference>
<keyword evidence="13" id="KW-1185">Reference proteome</keyword>
<dbReference type="OrthoDB" id="359564at2"/>
<dbReference type="InterPro" id="IPR051310">
    <property type="entry name" value="MCP_chemotaxis"/>
</dbReference>
<organism evidence="12 13">
    <name type="scientific">Marispirochaeta aestuarii</name>
    <dbReference type="NCBI Taxonomy" id="1963862"/>
    <lineage>
        <taxon>Bacteria</taxon>
        <taxon>Pseudomonadati</taxon>
        <taxon>Spirochaetota</taxon>
        <taxon>Spirochaetia</taxon>
        <taxon>Spirochaetales</taxon>
        <taxon>Spirochaetaceae</taxon>
        <taxon>Marispirochaeta</taxon>
    </lineage>
</organism>
<reference evidence="12 13" key="1">
    <citation type="submission" date="2017-03" db="EMBL/GenBank/DDBJ databases">
        <title>Draft Genome sequence of Marispirochaeta sp. strain JC444.</title>
        <authorList>
            <person name="Shivani Y."/>
            <person name="Subhash Y."/>
            <person name="Sasikala C."/>
            <person name="Ramana C."/>
        </authorList>
    </citation>
    <scope>NUCLEOTIDE SEQUENCE [LARGE SCALE GENOMIC DNA]</scope>
    <source>
        <strain evidence="12 13">JC444</strain>
    </source>
</reference>
<keyword evidence="4 9" id="KW-0812">Transmembrane</keyword>
<dbReference type="Pfam" id="PF00672">
    <property type="entry name" value="HAMP"/>
    <property type="match status" value="1"/>
</dbReference>
<dbReference type="SUPFAM" id="SSF58104">
    <property type="entry name" value="Methyl-accepting chemotaxis protein (MCP) signaling domain"/>
    <property type="match status" value="2"/>
</dbReference>
<dbReference type="SMART" id="SM00304">
    <property type="entry name" value="HAMP"/>
    <property type="match status" value="1"/>
</dbReference>
<dbReference type="RefSeq" id="WP_083052841.1">
    <property type="nucleotide sequence ID" value="NZ_MWQY01000028.1"/>
</dbReference>
<dbReference type="AlphaFoldDB" id="A0A1Y1RTJ3"/>
<sequence>MKLKLREKVMIPALLVMILGLTALTVISYLRSAQIIEDVHHNETIQLTQVMASQTNEWVSDRVKNVQAVAAAPIMSEVLRPGSNSGLTGAANTYLKEVKDSYTIFSTVGLLDRNGIARANNNPAQVGVLNLSTRAHFRQAMQGRPAISNIIISQINGEPIFVVAAPVYDDGEVVGVAHASVELARFTEHFVDTVKLGETGYGYMIDSEGTVIAHPIKENIMQLNIAGEDFGATMLAERNGLVDYPWEGERIIAAFHEVPVTGWIFATRVEHAELFQDLVAMRIMNIVTAVIVLFAMATLLLVSIRSITRRVGATAAGLRDISEGEGDLTRRLVTTGGDEIDLLSHYMNVTFEKLTGLVKSIQHETSSLQESGVNLASNMTETASAMNQITANIESIKERIVNQSASVEETRATVSTIALGIKSLDESLSEQASEVTESSASIEEMVANIKSVTESLERNTASMKELQDASEAGRRGMEELAQISRTVMAHSEGLEEASEMIQKISSQTNLLAMNAAIEAAHAGEFGKGFAVVADEIRKLAEEAGSQGTAIGSALTTLKDSIDHIGTSLAQARQRFDRQYELSKLVSEQEALIKSAMNEQVVGSRQVLDALAEIQEISRKVADSSGEMSAGSSEVINEMTRLAQISEEISQSINEMASGAVQINQSVVHISDLTQQNNRSIEILSREVGKLKTE</sequence>
<evidence type="ECO:0008006" key="14">
    <source>
        <dbReference type="Google" id="ProtNLM"/>
    </source>
</evidence>
<dbReference type="GO" id="GO:0004888">
    <property type="term" value="F:transmembrane signaling receptor activity"/>
    <property type="evidence" value="ECO:0007669"/>
    <property type="project" value="TreeGrafter"/>
</dbReference>
<dbReference type="PANTHER" id="PTHR43531">
    <property type="entry name" value="PROTEIN ICFG"/>
    <property type="match status" value="1"/>
</dbReference>
<evidence type="ECO:0000313" key="12">
    <source>
        <dbReference type="EMBL" id="ORC30731.1"/>
    </source>
</evidence>
<protein>
    <recommendedName>
        <fullName evidence="14">Methyl-accepting chemotaxis protein</fullName>
    </recommendedName>
</protein>
<dbReference type="PANTHER" id="PTHR43531:SF11">
    <property type="entry name" value="METHYL-ACCEPTING CHEMOTAXIS PROTEIN 3"/>
    <property type="match status" value="1"/>
</dbReference>
<gene>
    <name evidence="12" type="ORF">B4O97_17660</name>
</gene>
<dbReference type="STRING" id="1963862.B4O97_17660"/>
<comment type="similarity">
    <text evidence="7">Belongs to the methyl-accepting chemotaxis (MCP) protein family.</text>
</comment>
<dbReference type="Gene3D" id="1.10.287.950">
    <property type="entry name" value="Methyl-accepting chemotaxis protein"/>
    <property type="match status" value="1"/>
</dbReference>
<feature type="domain" description="HAMP" evidence="11">
    <location>
        <begin position="305"/>
        <end position="359"/>
    </location>
</feature>
<keyword evidence="5 9" id="KW-1133">Transmembrane helix</keyword>
<dbReference type="SMART" id="SM00283">
    <property type="entry name" value="MA"/>
    <property type="match status" value="1"/>
</dbReference>
<dbReference type="Gene3D" id="3.30.450.20">
    <property type="entry name" value="PAS domain"/>
    <property type="match status" value="1"/>
</dbReference>
<dbReference type="InterPro" id="IPR033479">
    <property type="entry name" value="dCache_1"/>
</dbReference>
<keyword evidence="3" id="KW-0145">Chemotaxis</keyword>
<evidence type="ECO:0000256" key="5">
    <source>
        <dbReference type="ARBA" id="ARBA00022989"/>
    </source>
</evidence>
<keyword evidence="6 9" id="KW-0472">Membrane</keyword>
<accession>A0A1Y1RTJ3</accession>
<dbReference type="GO" id="GO:0005886">
    <property type="term" value="C:plasma membrane"/>
    <property type="evidence" value="ECO:0007669"/>
    <property type="project" value="UniProtKB-SubCell"/>
</dbReference>
<name>A0A1Y1RTJ3_9SPIO</name>
<dbReference type="SUPFAM" id="SSF103190">
    <property type="entry name" value="Sensory domain-like"/>
    <property type="match status" value="1"/>
</dbReference>
<dbReference type="CDD" id="cd12912">
    <property type="entry name" value="PDC2_MCP_like"/>
    <property type="match status" value="1"/>
</dbReference>
<evidence type="ECO:0000256" key="8">
    <source>
        <dbReference type="PROSITE-ProRule" id="PRU00284"/>
    </source>
</evidence>
<evidence type="ECO:0000259" key="10">
    <source>
        <dbReference type="PROSITE" id="PS50111"/>
    </source>
</evidence>